<dbReference type="PANTHER" id="PTHR45444:SF3">
    <property type="entry name" value="XANTHINE DEHYDROGENASE"/>
    <property type="match status" value="1"/>
</dbReference>
<dbReference type="Proteomes" id="UP000828390">
    <property type="component" value="Unassembled WGS sequence"/>
</dbReference>
<keyword evidence="2" id="KW-1185">Reference proteome</keyword>
<dbReference type="AlphaFoldDB" id="A0A9D4LJF5"/>
<dbReference type="InterPro" id="IPR036856">
    <property type="entry name" value="Ald_Oxase/Xan_DH_a/b_sf"/>
</dbReference>
<dbReference type="SUPFAM" id="SSF54665">
    <property type="entry name" value="CO dehydrogenase molybdoprotein N-domain-like"/>
    <property type="match status" value="1"/>
</dbReference>
<protein>
    <submittedName>
        <fullName evidence="1">Uncharacterized protein</fullName>
    </submittedName>
</protein>
<sequence length="90" mass="10173">MIVVCFFFQQHVLLKSKVPSYFKSTTSTFHRNPSKSSQVYQEVAPGQKEQDPVGRPIGHLSAQKQVSGEAVYIDDIPKLHSMLKLNNIKN</sequence>
<comment type="caution">
    <text evidence="1">The sequence shown here is derived from an EMBL/GenBank/DDBJ whole genome shotgun (WGS) entry which is preliminary data.</text>
</comment>
<organism evidence="1 2">
    <name type="scientific">Dreissena polymorpha</name>
    <name type="common">Zebra mussel</name>
    <name type="synonym">Mytilus polymorpha</name>
    <dbReference type="NCBI Taxonomy" id="45954"/>
    <lineage>
        <taxon>Eukaryota</taxon>
        <taxon>Metazoa</taxon>
        <taxon>Spiralia</taxon>
        <taxon>Lophotrochozoa</taxon>
        <taxon>Mollusca</taxon>
        <taxon>Bivalvia</taxon>
        <taxon>Autobranchia</taxon>
        <taxon>Heteroconchia</taxon>
        <taxon>Euheterodonta</taxon>
        <taxon>Imparidentia</taxon>
        <taxon>Neoheterodontei</taxon>
        <taxon>Myida</taxon>
        <taxon>Dreissenoidea</taxon>
        <taxon>Dreissenidae</taxon>
        <taxon>Dreissena</taxon>
    </lineage>
</organism>
<dbReference type="PANTHER" id="PTHR45444">
    <property type="entry name" value="XANTHINE DEHYDROGENASE"/>
    <property type="match status" value="1"/>
</dbReference>
<evidence type="ECO:0000313" key="2">
    <source>
        <dbReference type="Proteomes" id="UP000828390"/>
    </source>
</evidence>
<dbReference type="InterPro" id="IPR016208">
    <property type="entry name" value="Ald_Oxase/xanthine_DH-like"/>
</dbReference>
<reference evidence="1" key="1">
    <citation type="journal article" date="2019" name="bioRxiv">
        <title>The Genome of the Zebra Mussel, Dreissena polymorpha: A Resource for Invasive Species Research.</title>
        <authorList>
            <person name="McCartney M.A."/>
            <person name="Auch B."/>
            <person name="Kono T."/>
            <person name="Mallez S."/>
            <person name="Zhang Y."/>
            <person name="Obille A."/>
            <person name="Becker A."/>
            <person name="Abrahante J.E."/>
            <person name="Garbe J."/>
            <person name="Badalamenti J.P."/>
            <person name="Herman A."/>
            <person name="Mangelson H."/>
            <person name="Liachko I."/>
            <person name="Sullivan S."/>
            <person name="Sone E.D."/>
            <person name="Koren S."/>
            <person name="Silverstein K.A.T."/>
            <person name="Beckman K.B."/>
            <person name="Gohl D.M."/>
        </authorList>
    </citation>
    <scope>NUCLEOTIDE SEQUENCE</scope>
    <source>
        <strain evidence="1">Duluth1</strain>
        <tissue evidence="1">Whole animal</tissue>
    </source>
</reference>
<evidence type="ECO:0000313" key="1">
    <source>
        <dbReference type="EMBL" id="KAH3859135.1"/>
    </source>
</evidence>
<proteinExistence type="predicted"/>
<reference evidence="1" key="2">
    <citation type="submission" date="2020-11" db="EMBL/GenBank/DDBJ databases">
        <authorList>
            <person name="McCartney M.A."/>
            <person name="Auch B."/>
            <person name="Kono T."/>
            <person name="Mallez S."/>
            <person name="Becker A."/>
            <person name="Gohl D.M."/>
            <person name="Silverstein K.A.T."/>
            <person name="Koren S."/>
            <person name="Bechman K.B."/>
            <person name="Herman A."/>
            <person name="Abrahante J.E."/>
            <person name="Garbe J."/>
        </authorList>
    </citation>
    <scope>NUCLEOTIDE SEQUENCE</scope>
    <source>
        <strain evidence="1">Duluth1</strain>
        <tissue evidence="1">Whole animal</tissue>
    </source>
</reference>
<name>A0A9D4LJF5_DREPO</name>
<dbReference type="GO" id="GO:0005506">
    <property type="term" value="F:iron ion binding"/>
    <property type="evidence" value="ECO:0007669"/>
    <property type="project" value="InterPro"/>
</dbReference>
<gene>
    <name evidence="1" type="ORF">DPMN_101851</name>
</gene>
<dbReference type="EMBL" id="JAIWYP010000003">
    <property type="protein sequence ID" value="KAH3859135.1"/>
    <property type="molecule type" value="Genomic_DNA"/>
</dbReference>
<dbReference type="GO" id="GO:0016491">
    <property type="term" value="F:oxidoreductase activity"/>
    <property type="evidence" value="ECO:0007669"/>
    <property type="project" value="InterPro"/>
</dbReference>
<dbReference type="Gene3D" id="3.90.1170.50">
    <property type="entry name" value="Aldehyde oxidase/xanthine dehydrogenase, a/b hammerhead"/>
    <property type="match status" value="1"/>
</dbReference>
<accession>A0A9D4LJF5</accession>